<dbReference type="AlphaFoldDB" id="F2DPE5"/>
<dbReference type="EMBL" id="AK365763">
    <property type="protein sequence ID" value="BAJ96966.1"/>
    <property type="molecule type" value="mRNA"/>
</dbReference>
<evidence type="ECO:0000313" key="2">
    <source>
        <dbReference type="EMBL" id="BAJ96966.1"/>
    </source>
</evidence>
<feature type="region of interest" description="Disordered" evidence="1">
    <location>
        <begin position="1"/>
        <end position="24"/>
    </location>
</feature>
<proteinExistence type="evidence at transcript level"/>
<protein>
    <submittedName>
        <fullName evidence="2">Predicted protein</fullName>
    </submittedName>
</protein>
<feature type="compositionally biased region" description="Low complexity" evidence="1">
    <location>
        <begin position="1"/>
        <end position="19"/>
    </location>
</feature>
<sequence length="114" mass="12704">MKSPLSSSKTSPKTTPSLKRYSHNSPVSGRYVSMTLLYVTKRTFPSYLTAFLAQSRRLPLPVSTLSKYSVLTSSTNEKYKSLICSTFSMCIRICKESTKICISRKGIGIHVLSL</sequence>
<name>F2DPE5_HORVV</name>
<organism evidence="2">
    <name type="scientific">Hordeum vulgare subsp. vulgare</name>
    <name type="common">Domesticated barley</name>
    <dbReference type="NCBI Taxonomy" id="112509"/>
    <lineage>
        <taxon>Eukaryota</taxon>
        <taxon>Viridiplantae</taxon>
        <taxon>Streptophyta</taxon>
        <taxon>Embryophyta</taxon>
        <taxon>Tracheophyta</taxon>
        <taxon>Spermatophyta</taxon>
        <taxon>Magnoliopsida</taxon>
        <taxon>Liliopsida</taxon>
        <taxon>Poales</taxon>
        <taxon>Poaceae</taxon>
        <taxon>BOP clade</taxon>
        <taxon>Pooideae</taxon>
        <taxon>Triticodae</taxon>
        <taxon>Triticeae</taxon>
        <taxon>Hordeinae</taxon>
        <taxon>Hordeum</taxon>
    </lineage>
</organism>
<evidence type="ECO:0000256" key="1">
    <source>
        <dbReference type="SAM" id="MobiDB-lite"/>
    </source>
</evidence>
<accession>F2DPE5</accession>
<reference evidence="2" key="1">
    <citation type="journal article" date="2011" name="Plant Physiol.">
        <title>Comprehensive sequence analysis of 24,783 barley full-length cDNAs derived from 12 clone libraries.</title>
        <authorList>
            <person name="Matsumoto T."/>
            <person name="Tanaka T."/>
            <person name="Sakai H."/>
            <person name="Amano N."/>
            <person name="Kanamori H."/>
            <person name="Kurita K."/>
            <person name="Kikuta A."/>
            <person name="Kamiya K."/>
            <person name="Yamamoto M."/>
            <person name="Ikawa H."/>
            <person name="Fujii N."/>
            <person name="Hori K."/>
            <person name="Itoh T."/>
            <person name="Sato K."/>
        </authorList>
    </citation>
    <scope>NUCLEOTIDE SEQUENCE</scope>
    <source>
        <tissue evidence="2">Shoot and root</tissue>
    </source>
</reference>